<keyword evidence="2" id="KW-0472">Membrane</keyword>
<feature type="transmembrane region" description="Helical" evidence="2">
    <location>
        <begin position="263"/>
        <end position="284"/>
    </location>
</feature>
<keyword evidence="5" id="KW-1185">Reference proteome</keyword>
<keyword evidence="2" id="KW-0812">Transmembrane</keyword>
<reference evidence="4" key="1">
    <citation type="submission" date="2020-11" db="EMBL/GenBank/DDBJ databases">
        <authorList>
            <person name="Tran Van P."/>
        </authorList>
    </citation>
    <scope>NUCLEOTIDE SEQUENCE</scope>
</reference>
<feature type="transmembrane region" description="Helical" evidence="2">
    <location>
        <begin position="200"/>
        <end position="221"/>
    </location>
</feature>
<dbReference type="PANTHER" id="PTHR43243">
    <property type="entry name" value="INNER MEMBRANE TRANSPORTER YGJI-RELATED"/>
    <property type="match status" value="1"/>
</dbReference>
<feature type="compositionally biased region" description="Basic and acidic residues" evidence="1">
    <location>
        <begin position="113"/>
        <end position="123"/>
    </location>
</feature>
<feature type="region of interest" description="Disordered" evidence="1">
    <location>
        <begin position="113"/>
        <end position="132"/>
    </location>
</feature>
<dbReference type="OrthoDB" id="3900342at2759"/>
<proteinExistence type="predicted"/>
<dbReference type="GO" id="GO:0005886">
    <property type="term" value="C:plasma membrane"/>
    <property type="evidence" value="ECO:0007669"/>
    <property type="project" value="TreeGrafter"/>
</dbReference>
<protein>
    <recommendedName>
        <fullName evidence="3">Cationic amino acid transporter C-terminal domain-containing protein</fullName>
    </recommendedName>
</protein>
<feature type="transmembrane region" description="Helical" evidence="2">
    <location>
        <begin position="290"/>
        <end position="308"/>
    </location>
</feature>
<evidence type="ECO:0000256" key="1">
    <source>
        <dbReference type="SAM" id="MobiDB-lite"/>
    </source>
</evidence>
<gene>
    <name evidence="4" type="ORF">ONB1V03_LOCUS15081</name>
</gene>
<evidence type="ECO:0000313" key="4">
    <source>
        <dbReference type="EMBL" id="CAD7658460.1"/>
    </source>
</evidence>
<evidence type="ECO:0000313" key="5">
    <source>
        <dbReference type="Proteomes" id="UP000728032"/>
    </source>
</evidence>
<feature type="domain" description="Cationic amino acid transporter C-terminal" evidence="3">
    <location>
        <begin position="263"/>
        <end position="313"/>
    </location>
</feature>
<dbReference type="EMBL" id="CAJPVJ010015039">
    <property type="protein sequence ID" value="CAG2175646.1"/>
    <property type="molecule type" value="Genomic_DNA"/>
</dbReference>
<name>A0A7R9MER7_9ACAR</name>
<dbReference type="AlphaFoldDB" id="A0A7R9MER7"/>
<dbReference type="PANTHER" id="PTHR43243:SF17">
    <property type="entry name" value="CATIONIC AMINO ACID TRANSPORTER-RELATED"/>
    <property type="match status" value="1"/>
</dbReference>
<dbReference type="InterPro" id="IPR029485">
    <property type="entry name" value="CAT_C"/>
</dbReference>
<evidence type="ECO:0000256" key="2">
    <source>
        <dbReference type="SAM" id="Phobius"/>
    </source>
</evidence>
<organism evidence="4">
    <name type="scientific">Oppiella nova</name>
    <dbReference type="NCBI Taxonomy" id="334625"/>
    <lineage>
        <taxon>Eukaryota</taxon>
        <taxon>Metazoa</taxon>
        <taxon>Ecdysozoa</taxon>
        <taxon>Arthropoda</taxon>
        <taxon>Chelicerata</taxon>
        <taxon>Arachnida</taxon>
        <taxon>Acari</taxon>
        <taxon>Acariformes</taxon>
        <taxon>Sarcoptiformes</taxon>
        <taxon>Oribatida</taxon>
        <taxon>Brachypylina</taxon>
        <taxon>Oppioidea</taxon>
        <taxon>Oppiidae</taxon>
        <taxon>Oppiella</taxon>
    </lineage>
</organism>
<dbReference type="Gene3D" id="1.20.1740.10">
    <property type="entry name" value="Amino acid/polyamine transporter I"/>
    <property type="match status" value="1"/>
</dbReference>
<feature type="transmembrane region" description="Helical" evidence="2">
    <location>
        <begin position="233"/>
        <end position="251"/>
    </location>
</feature>
<dbReference type="Proteomes" id="UP000728032">
    <property type="component" value="Unassembled WGS sequence"/>
</dbReference>
<dbReference type="EMBL" id="OC929864">
    <property type="protein sequence ID" value="CAD7658460.1"/>
    <property type="molecule type" value="Genomic_DNA"/>
</dbReference>
<dbReference type="GO" id="GO:0015171">
    <property type="term" value="F:amino acid transmembrane transporter activity"/>
    <property type="evidence" value="ECO:0007669"/>
    <property type="project" value="TreeGrafter"/>
</dbReference>
<sequence>MVPYDQIDPDSALVEMFAQNGAPNLKMIVAFGALAGLLVSMLGSMVLDLNSGIDLLVSMDNVYELPTVPNAKSGVCDGKGWSACPTPVKEVAPQVAPSAPQFTPFITNKEQRIHTKRTNRCDSSESDETDPNCFRQESKDDEFLVPGNAGFHYGSVPYQHGGSSGRRSGILDKYEKLFMYLFPYGWKVHGPASEETGLHVVKLVGVLFILTIIFDVIMAYYINYLDWSNNRLIVLFFGGIFVAIVGCILAISRQPQIRCDLKFKAPGVPFVPAIAIIINIYLILRLSILTLVRFTVWMIAGLAMYFCYGIKNSSLEAMANTESKDTQQIELTIPQNRVKPSLRPTSDAMNRPNGFASTFSSSTAVSDDWHTVSDDWHTFD</sequence>
<evidence type="ECO:0000259" key="3">
    <source>
        <dbReference type="Pfam" id="PF13906"/>
    </source>
</evidence>
<accession>A0A7R9MER7</accession>
<dbReference type="Pfam" id="PF13906">
    <property type="entry name" value="AA_permease_C"/>
    <property type="match status" value="1"/>
</dbReference>
<keyword evidence="2" id="KW-1133">Transmembrane helix</keyword>
<feature type="transmembrane region" description="Helical" evidence="2">
    <location>
        <begin position="27"/>
        <end position="49"/>
    </location>
</feature>